<sequence>MTIRTLFDPSKDISRTIEKVITYDASEESRLKAEISEYIVTESIEEQLYALLESMQAAMDAGDSKDVLSDIAVWLSGFYGSGKSSFSKYLGLAFDDQCTIDGIPFLKHLQDRLHRSQTKALLGTVAKRFPAAVVMLDLASEMLSGATMEDVSTVLYYKVLHWAGYSHNLKVAALERMIEQDGRTDELHERVAQALPGVTWDRIQNNMLAIDGLIPAIAHEMYPSLFPDAQSFSSSTDGFFQFEDQRVQEMIDIVRAKSGKQNIIFIVDEVGQYVASRDNLILNLDGLAKNLKRIGGGRVWIMATAQQTLTEDDPRAALNSDKLYKLKDRFPIRIDLESSDIKEICYRRLLGKSPAGQDALGKLFDTHGQALRHHTKLQDAKYYDADFSRDSFINLYPFLPAHFDILLHLLGALAKSTGGIGLRSAIKVVQDVLKGEGGTAAMADQPVGWLATTVTLYDELSKDIGRAFASVHQAVGRVAIRFPDSPLHQNVAKSVAVLQILGNLPVTVQNVASLMHPAIDAPSQLEAVRQAVAEMLADVHVPLGEKDGNLVFLSEKLRDIEQERGAIALRSVDVRRIFNESLREVFDPLPRISLLGSMAVTSGLKVQSGGGITGLAGEQHTVQTVVELVAASDYESAKNRVLDESRSRSGRNTIGLLARANPDLDDLAGEIYRCQRISELHRNEPDQEIKDYCTGQLDRAAKLAVRLQSKLKQTLQAGSFVFRGQVTAVSALATDLLEAAKKLLTEVAEQVFDRYAEAPVRVSTDTAEKLLKVANPAAIGSTLDPLGLVQTVAGRATFKTDHKAMISIRDTIDKHGTMDGKRLLEHFGSDPFGWSPDTTRYIVAVMLMAGEIKLKVSGREVTAAGQQAIDALKTNNAFKPIGVALRDERPSIETLGRAAERLTELVGDMVIPLEQEISKAAAKHFPRFQHDYGSLAERLSGLGLMGNDRIAALTQDIADVLFTDASDAPQRLGAESSTIYDNLKWAQEVKRVLDHGLDATVRELQAHRREIAELPDTGVPGELRDELSDDLGTVGERLAREDFHQHSADLNSQLTHIQSRMREAVRKLADQQSQRRKEGAEDLQRLPEWTELTQEERGNALSRLDGLALTVSEDLNGLKKLLARDYDLNSTLDDLKGFIQRQGRRRAQQRIEEGHSQYGDDAPLKLSKSIAVPAKLTSAEDIDGLIQQLRDIKAQLSLYAEIEVSFVIGAQNGL</sequence>
<dbReference type="EMBL" id="JAAIJQ010000026">
    <property type="protein sequence ID" value="NEV62351.1"/>
    <property type="molecule type" value="Genomic_DNA"/>
</dbReference>
<evidence type="ECO:0000313" key="3">
    <source>
        <dbReference type="Proteomes" id="UP000483379"/>
    </source>
</evidence>
<dbReference type="Proteomes" id="UP000483379">
    <property type="component" value="Unassembled WGS sequence"/>
</dbReference>
<keyword evidence="3" id="KW-1185">Reference proteome</keyword>
<organism evidence="2 3">
    <name type="scientific">Thiorhodococcus minor</name>
    <dbReference type="NCBI Taxonomy" id="57489"/>
    <lineage>
        <taxon>Bacteria</taxon>
        <taxon>Pseudomonadati</taxon>
        <taxon>Pseudomonadota</taxon>
        <taxon>Gammaproteobacteria</taxon>
        <taxon>Chromatiales</taxon>
        <taxon>Chromatiaceae</taxon>
        <taxon>Thiorhodococcus</taxon>
    </lineage>
</organism>
<dbReference type="NCBIfam" id="NF033441">
    <property type="entry name" value="BREX_BrxC"/>
    <property type="match status" value="1"/>
</dbReference>
<reference evidence="2 3" key="1">
    <citation type="submission" date="2020-02" db="EMBL/GenBank/DDBJ databases">
        <title>Genome sequences of Thiorhodococcus mannitoliphagus and Thiorhodococcus minor, purple sulfur photosynthetic bacteria in the gammaproteobacterial family, Chromatiaceae.</title>
        <authorList>
            <person name="Aviles F.A."/>
            <person name="Meyer T.E."/>
            <person name="Kyndt J.A."/>
        </authorList>
    </citation>
    <scope>NUCLEOTIDE SEQUENCE [LARGE SCALE GENOMIC DNA]</scope>
    <source>
        <strain evidence="2 3">DSM 11518</strain>
    </source>
</reference>
<accession>A0A6M0JZ74</accession>
<feature type="domain" description="Probable ATP-binding protein BrxC winged helix-turn-helix" evidence="1">
    <location>
        <begin position="812"/>
        <end position="879"/>
    </location>
</feature>
<protein>
    <submittedName>
        <fullName evidence="2">BREX system P-loop protein BrxC</fullName>
    </submittedName>
</protein>
<dbReference type="AlphaFoldDB" id="A0A6M0JZ74"/>
<evidence type="ECO:0000313" key="2">
    <source>
        <dbReference type="EMBL" id="NEV62351.1"/>
    </source>
</evidence>
<name>A0A6M0JZ74_9GAMM</name>
<gene>
    <name evidence="2" type="primary">brxC</name>
    <name evidence="2" type="ORF">G3446_10685</name>
</gene>
<dbReference type="Pfam" id="PF25791">
    <property type="entry name" value="WHD_BREX_BrxC"/>
    <property type="match status" value="1"/>
</dbReference>
<evidence type="ECO:0000259" key="1">
    <source>
        <dbReference type="Pfam" id="PF25791"/>
    </source>
</evidence>
<dbReference type="RefSeq" id="WP_164452822.1">
    <property type="nucleotide sequence ID" value="NZ_JAAIJQ010000026.1"/>
</dbReference>
<dbReference type="InterPro" id="IPR058038">
    <property type="entry name" value="BREX_BrxC_wHTH"/>
</dbReference>
<comment type="caution">
    <text evidence="2">The sequence shown here is derived from an EMBL/GenBank/DDBJ whole genome shotgun (WGS) entry which is preliminary data.</text>
</comment>
<dbReference type="InterPro" id="IPR047679">
    <property type="entry name" value="BREX_BrxC"/>
</dbReference>
<proteinExistence type="predicted"/>